<reference evidence="1 3" key="1">
    <citation type="submission" date="2022-05" db="EMBL/GenBank/DDBJ databases">
        <authorList>
            <consortium name="Genoscope - CEA"/>
            <person name="William W."/>
        </authorList>
    </citation>
    <scope>NUCLEOTIDE SEQUENCE [LARGE SCALE GENOMIC DNA]</scope>
</reference>
<sequence>MVFTMQKPNVCTSRKLAILVVFTFAPSKQKIETLQKTKCRIWDMKGDFPRELDEEEDDDGNVENVEETFDMDNFELNSRKFSEQEFQSLDR</sequence>
<evidence type="ECO:0000313" key="3">
    <source>
        <dbReference type="Proteomes" id="UP001159427"/>
    </source>
</evidence>
<evidence type="ECO:0000313" key="1">
    <source>
        <dbReference type="EMBL" id="CAH3028327.1"/>
    </source>
</evidence>
<feature type="non-terminal residue" evidence="1">
    <location>
        <position position="91"/>
    </location>
</feature>
<protein>
    <submittedName>
        <fullName evidence="1">Uncharacterized protein</fullName>
    </submittedName>
</protein>
<gene>
    <name evidence="1" type="ORF">PEVE_00033794</name>
    <name evidence="2" type="ORF">PEVE_00033795</name>
</gene>
<evidence type="ECO:0000313" key="2">
    <source>
        <dbReference type="EMBL" id="CAH3028328.1"/>
    </source>
</evidence>
<accession>A0ABN8MGJ2</accession>
<proteinExistence type="predicted"/>
<organism evidence="1 3">
    <name type="scientific">Porites evermanni</name>
    <dbReference type="NCBI Taxonomy" id="104178"/>
    <lineage>
        <taxon>Eukaryota</taxon>
        <taxon>Metazoa</taxon>
        <taxon>Cnidaria</taxon>
        <taxon>Anthozoa</taxon>
        <taxon>Hexacorallia</taxon>
        <taxon>Scleractinia</taxon>
        <taxon>Fungiina</taxon>
        <taxon>Poritidae</taxon>
        <taxon>Porites</taxon>
    </lineage>
</organism>
<keyword evidence="3" id="KW-1185">Reference proteome</keyword>
<comment type="caution">
    <text evidence="1">The sequence shown here is derived from an EMBL/GenBank/DDBJ whole genome shotgun (WGS) entry which is preliminary data.</text>
</comment>
<dbReference type="EMBL" id="CALNXI010000504">
    <property type="protein sequence ID" value="CAH3028327.1"/>
    <property type="molecule type" value="Genomic_DNA"/>
</dbReference>
<dbReference type="Proteomes" id="UP001159427">
    <property type="component" value="Unassembled WGS sequence"/>
</dbReference>
<dbReference type="EMBL" id="CALNXI010000504">
    <property type="protein sequence ID" value="CAH3028328.1"/>
    <property type="molecule type" value="Genomic_DNA"/>
</dbReference>
<name>A0ABN8MGJ2_9CNID</name>